<evidence type="ECO:0000313" key="2">
    <source>
        <dbReference type="Proteomes" id="UP000179069"/>
    </source>
</evidence>
<evidence type="ECO:0000313" key="1">
    <source>
        <dbReference type="EMBL" id="OGY16588.1"/>
    </source>
</evidence>
<dbReference type="Proteomes" id="UP000179069">
    <property type="component" value="Unassembled WGS sequence"/>
</dbReference>
<name>A0A1G1VMI1_9BACT</name>
<gene>
    <name evidence="1" type="ORF">A2785_03275</name>
</gene>
<proteinExistence type="predicted"/>
<sequence length="244" mass="28219">MTPETPISLPLPEITHNPEYPPTLIDLEFHTPELTQLIVYISGLHKHLFPYLQRIEIVGGMLLDSNNEHAQQSDQSTLYYPTIERSHEIFGDIFGRKKREAIYGLYHSETSRILIYPEATSLMLIASYARFIEKNNLSIPNHQILHLLQADILLHSGQALGHEIAHSFQRGVRVIHAIQPVIPYILFRQLKNYYHHQASKVENTPEVERRAIQSLSIKPLVSDDHLIELLTIARERYRLSQAKR</sequence>
<accession>A0A1G1VMI1</accession>
<reference evidence="1 2" key="1">
    <citation type="journal article" date="2016" name="Nat. Commun.">
        <title>Thousands of microbial genomes shed light on interconnected biogeochemical processes in an aquifer system.</title>
        <authorList>
            <person name="Anantharaman K."/>
            <person name="Brown C.T."/>
            <person name="Hug L.A."/>
            <person name="Sharon I."/>
            <person name="Castelle C.J."/>
            <person name="Probst A.J."/>
            <person name="Thomas B.C."/>
            <person name="Singh A."/>
            <person name="Wilkins M.J."/>
            <person name="Karaoz U."/>
            <person name="Brodie E.L."/>
            <person name="Williams K.H."/>
            <person name="Hubbard S.S."/>
            <person name="Banfield J.F."/>
        </authorList>
    </citation>
    <scope>NUCLEOTIDE SEQUENCE [LARGE SCALE GENOMIC DNA]</scope>
</reference>
<dbReference type="AlphaFoldDB" id="A0A1G1VMI1"/>
<protein>
    <submittedName>
        <fullName evidence="1">Uncharacterized protein</fullName>
    </submittedName>
</protein>
<comment type="caution">
    <text evidence="1">The sequence shown here is derived from an EMBL/GenBank/DDBJ whole genome shotgun (WGS) entry which is preliminary data.</text>
</comment>
<dbReference type="EMBL" id="MHCI01000014">
    <property type="protein sequence ID" value="OGY16588.1"/>
    <property type="molecule type" value="Genomic_DNA"/>
</dbReference>
<organism evidence="1 2">
    <name type="scientific">Candidatus Chisholmbacteria bacterium RIFCSPHIGHO2_01_FULL_49_18</name>
    <dbReference type="NCBI Taxonomy" id="1797590"/>
    <lineage>
        <taxon>Bacteria</taxon>
        <taxon>Candidatus Chisholmiibacteriota</taxon>
    </lineage>
</organism>